<keyword evidence="4 6" id="KW-1133">Transmembrane helix</keyword>
<dbReference type="OrthoDB" id="9805239at2"/>
<dbReference type="PANTHER" id="PTHR32322:SF18">
    <property type="entry name" value="S-ADENOSYLMETHIONINE_S-ADENOSYLHOMOCYSTEINE TRANSPORTER"/>
    <property type="match status" value="1"/>
</dbReference>
<sequence length="299" mass="32484">MSMILYNVGALLTVAAWGVSFVSTKVLLEHGLQPTEVYVYRTLLAYLLILLVCHGRMVSNSVRDELLFVACGMCGGSLYFIAENTALEHTLVSNVSLIVTLAPLITTLLVGVLYKSERPSRGMVAGSLVAFLGVGLVIFNSSFVLAVKPLGDLLALAAAVSWAVYSLVLRKLSAFYTVLFITRKTFFYGLLTALPFLFTEPEHGNLKVFSDTAVWVNFIFLGVFCSMLAFLIWAWAVKGIGAVKANNYLYVQPIITLVASAVFLGEQVTWIGYLGCGLILFGVVLADRLSQGHPSKPAH</sequence>
<evidence type="ECO:0000256" key="3">
    <source>
        <dbReference type="ARBA" id="ARBA00022692"/>
    </source>
</evidence>
<comment type="subcellular location">
    <subcellularLocation>
        <location evidence="1">Cell membrane</location>
        <topology evidence="1">Multi-pass membrane protein</topology>
    </subcellularLocation>
</comment>
<organism evidence="8 9">
    <name type="scientific">Muribaculum intestinale</name>
    <dbReference type="NCBI Taxonomy" id="1796646"/>
    <lineage>
        <taxon>Bacteria</taxon>
        <taxon>Pseudomonadati</taxon>
        <taxon>Bacteroidota</taxon>
        <taxon>Bacteroidia</taxon>
        <taxon>Bacteroidales</taxon>
        <taxon>Muribaculaceae</taxon>
        <taxon>Muribaculum</taxon>
    </lineage>
</organism>
<feature type="transmembrane region" description="Helical" evidence="6">
    <location>
        <begin position="248"/>
        <end position="264"/>
    </location>
</feature>
<accession>A0A1Z2XKL1</accession>
<dbReference type="KEGG" id="pary:A4V02_03165"/>
<feature type="transmembrane region" description="Helical" evidence="6">
    <location>
        <begin position="94"/>
        <end position="114"/>
    </location>
</feature>
<feature type="transmembrane region" description="Helical" evidence="6">
    <location>
        <begin position="66"/>
        <end position="82"/>
    </location>
</feature>
<accession>A0A1B1SD35</accession>
<evidence type="ECO:0000256" key="5">
    <source>
        <dbReference type="ARBA" id="ARBA00023136"/>
    </source>
</evidence>
<evidence type="ECO:0000256" key="4">
    <source>
        <dbReference type="ARBA" id="ARBA00022989"/>
    </source>
</evidence>
<proteinExistence type="predicted"/>
<name>A0A1B1SD35_9BACT</name>
<keyword evidence="5 6" id="KW-0472">Membrane</keyword>
<dbReference type="SUPFAM" id="SSF103481">
    <property type="entry name" value="Multidrug resistance efflux transporter EmrE"/>
    <property type="match status" value="2"/>
</dbReference>
<dbReference type="PANTHER" id="PTHR32322">
    <property type="entry name" value="INNER MEMBRANE TRANSPORTER"/>
    <property type="match status" value="1"/>
</dbReference>
<keyword evidence="3 6" id="KW-0812">Transmembrane</keyword>
<evidence type="ECO:0000313" key="9">
    <source>
        <dbReference type="Proteomes" id="UP000186351"/>
    </source>
</evidence>
<feature type="transmembrane region" description="Helical" evidence="6">
    <location>
        <begin position="153"/>
        <end position="169"/>
    </location>
</feature>
<reference evidence="9" key="1">
    <citation type="submission" date="2016-04" db="EMBL/GenBank/DDBJ databases">
        <title>Complete Genome Sequences of Twelve Strains of a Stable Defined Moderately Diverse Mouse Microbiota 2 (sDMDMm2).</title>
        <authorList>
            <person name="Uchimura Y."/>
            <person name="Wyss M."/>
            <person name="Brugiroux S."/>
            <person name="Limenitakis J.P."/>
            <person name="Stecher B."/>
            <person name="McCoy K.D."/>
            <person name="Macpherson A.J."/>
        </authorList>
    </citation>
    <scope>NUCLEOTIDE SEQUENCE [LARGE SCALE GENOMIC DNA]</scope>
    <source>
        <strain evidence="9">YL27</strain>
    </source>
</reference>
<dbReference type="AlphaFoldDB" id="A0A1B1SD35"/>
<dbReference type="Pfam" id="PF00892">
    <property type="entry name" value="EamA"/>
    <property type="match status" value="2"/>
</dbReference>
<evidence type="ECO:0000259" key="7">
    <source>
        <dbReference type="Pfam" id="PF00892"/>
    </source>
</evidence>
<keyword evidence="9" id="KW-1185">Reference proteome</keyword>
<gene>
    <name evidence="8" type="ORF">A4V02_03165</name>
</gene>
<keyword evidence="2" id="KW-1003">Cell membrane</keyword>
<evidence type="ECO:0000313" key="8">
    <source>
        <dbReference type="EMBL" id="ANU64729.1"/>
    </source>
</evidence>
<feature type="transmembrane region" description="Helical" evidence="6">
    <location>
        <begin position="126"/>
        <end position="147"/>
    </location>
</feature>
<dbReference type="Proteomes" id="UP000186351">
    <property type="component" value="Chromosome"/>
</dbReference>
<dbReference type="STRING" id="1796646.A4V02_03165"/>
<dbReference type="InterPro" id="IPR000620">
    <property type="entry name" value="EamA_dom"/>
</dbReference>
<feature type="domain" description="EamA" evidence="7">
    <location>
        <begin position="8"/>
        <end position="138"/>
    </location>
</feature>
<feature type="domain" description="EamA" evidence="7">
    <location>
        <begin position="150"/>
        <end position="285"/>
    </location>
</feature>
<evidence type="ECO:0000256" key="1">
    <source>
        <dbReference type="ARBA" id="ARBA00004651"/>
    </source>
</evidence>
<feature type="transmembrane region" description="Helical" evidence="6">
    <location>
        <begin position="37"/>
        <end position="54"/>
    </location>
</feature>
<evidence type="ECO:0000256" key="2">
    <source>
        <dbReference type="ARBA" id="ARBA00022475"/>
    </source>
</evidence>
<protein>
    <submittedName>
        <fullName evidence="8">EamA family transporter</fullName>
    </submittedName>
</protein>
<dbReference type="InterPro" id="IPR037185">
    <property type="entry name" value="EmrE-like"/>
</dbReference>
<evidence type="ECO:0000256" key="6">
    <source>
        <dbReference type="SAM" id="Phobius"/>
    </source>
</evidence>
<dbReference type="EMBL" id="CP015402">
    <property type="protein sequence ID" value="ANU64729.1"/>
    <property type="molecule type" value="Genomic_DNA"/>
</dbReference>
<feature type="transmembrane region" description="Helical" evidence="6">
    <location>
        <begin position="176"/>
        <end position="198"/>
    </location>
</feature>
<feature type="transmembrane region" description="Helical" evidence="6">
    <location>
        <begin position="270"/>
        <end position="286"/>
    </location>
</feature>
<feature type="transmembrane region" description="Helical" evidence="6">
    <location>
        <begin position="218"/>
        <end position="236"/>
    </location>
</feature>
<dbReference type="GO" id="GO:0005886">
    <property type="term" value="C:plasma membrane"/>
    <property type="evidence" value="ECO:0007669"/>
    <property type="project" value="UniProtKB-SubCell"/>
</dbReference>
<dbReference type="InterPro" id="IPR050638">
    <property type="entry name" value="AA-Vitamin_Transporters"/>
</dbReference>